<proteinExistence type="predicted"/>
<dbReference type="Gene3D" id="3.40.980.10">
    <property type="entry name" value="MoaB/Mog-like domain"/>
    <property type="match status" value="1"/>
</dbReference>
<dbReference type="PANTHER" id="PTHR47675">
    <property type="entry name" value="MOLYBDOPTERIN BINDING DOMAIN PROTEIN (AFU_ORTHOLOGUE AFUA_5G11210)"/>
    <property type="match status" value="1"/>
</dbReference>
<dbReference type="Pfam" id="PF00994">
    <property type="entry name" value="MoCF_biosynth"/>
    <property type="match status" value="1"/>
</dbReference>
<protein>
    <recommendedName>
        <fullName evidence="1">MoaB/Mog domain-containing protein</fullName>
    </recommendedName>
</protein>
<evidence type="ECO:0000259" key="1">
    <source>
        <dbReference type="SMART" id="SM00852"/>
    </source>
</evidence>
<dbReference type="AlphaFoldDB" id="A0AB34PMZ6"/>
<organism evidence="2 3">
    <name type="scientific">Candida albicans P78048</name>
    <dbReference type="NCBI Taxonomy" id="1094989"/>
    <lineage>
        <taxon>Eukaryota</taxon>
        <taxon>Fungi</taxon>
        <taxon>Dikarya</taxon>
        <taxon>Ascomycota</taxon>
        <taxon>Saccharomycotina</taxon>
        <taxon>Pichiomycetes</taxon>
        <taxon>Debaryomycetaceae</taxon>
        <taxon>Candida/Lodderomyces clade</taxon>
        <taxon>Candida</taxon>
    </lineage>
</organism>
<dbReference type="SMART" id="SM00852">
    <property type="entry name" value="MoCF_biosynth"/>
    <property type="match status" value="1"/>
</dbReference>
<dbReference type="GO" id="GO:0042726">
    <property type="term" value="P:flavin-containing compound metabolic process"/>
    <property type="evidence" value="ECO:0007669"/>
    <property type="project" value="TreeGrafter"/>
</dbReference>
<gene>
    <name evidence="2" type="ORF">MG3_04882</name>
</gene>
<evidence type="ECO:0000313" key="3">
    <source>
        <dbReference type="Proteomes" id="UP000030161"/>
    </source>
</evidence>
<evidence type="ECO:0000313" key="2">
    <source>
        <dbReference type="EMBL" id="KGR06516.1"/>
    </source>
</evidence>
<comment type="caution">
    <text evidence="2">The sequence shown here is derived from an EMBL/GenBank/DDBJ whole genome shotgun (WGS) entry which is preliminary data.</text>
</comment>
<reference evidence="2 3" key="1">
    <citation type="submission" date="2013-12" db="EMBL/GenBank/DDBJ databases">
        <title>The Genome Sequence of Candida albicans P78048.</title>
        <authorList>
            <consortium name="The Broad Institute Genome Sequencing Platform"/>
            <consortium name="The Broad Institute Genome Sequencing Center for Infectious Disease"/>
            <person name="Cuomo C."/>
            <person name="Bennett R."/>
            <person name="Hirakawa M."/>
            <person name="Noverr M."/>
            <person name="Mitchell A."/>
            <person name="Young S.K."/>
            <person name="Zeng Q."/>
            <person name="Gargeya S."/>
            <person name="Fitzgerald M."/>
            <person name="Abouelleil A."/>
            <person name="Alvarado L."/>
            <person name="Berlin A.M."/>
            <person name="Chapman S.B."/>
            <person name="Dewar J."/>
            <person name="Goldberg J."/>
            <person name="Griggs A."/>
            <person name="Gujja S."/>
            <person name="Hansen M."/>
            <person name="Howarth C."/>
            <person name="Imamovic A."/>
            <person name="Larimer J."/>
            <person name="McCowan C."/>
            <person name="Murphy C."/>
            <person name="Pearson M."/>
            <person name="Priest M."/>
            <person name="Roberts A."/>
            <person name="Saif S."/>
            <person name="Shea T."/>
            <person name="Sykes S."/>
            <person name="Wortman J."/>
            <person name="Nusbaum C."/>
            <person name="Birren B."/>
        </authorList>
    </citation>
    <scope>NUCLEOTIDE SEQUENCE [LARGE SCALE GENOMIC DNA]</scope>
    <source>
        <strain evidence="2 3">P78048</strain>
    </source>
</reference>
<dbReference type="EMBL" id="AJIX01000036">
    <property type="protein sequence ID" value="KGR06516.1"/>
    <property type="molecule type" value="Genomic_DNA"/>
</dbReference>
<feature type="domain" description="MoaB/Mog" evidence="1">
    <location>
        <begin position="32"/>
        <end position="221"/>
    </location>
</feature>
<dbReference type="Proteomes" id="UP000030161">
    <property type="component" value="Unassembled WGS sequence"/>
</dbReference>
<dbReference type="InterPro" id="IPR036425">
    <property type="entry name" value="MoaB/Mog-like_dom_sf"/>
</dbReference>
<accession>A0AB34PMZ6</accession>
<dbReference type="InterPro" id="IPR001453">
    <property type="entry name" value="MoaB/Mog_dom"/>
</dbReference>
<dbReference type="PANTHER" id="PTHR47675:SF1">
    <property type="entry name" value="MOLYBDOPTERIN BINDING DOMAIN PROTEIN (AFU_ORTHOLOGUE AFUA_5G11210)"/>
    <property type="match status" value="1"/>
</dbReference>
<dbReference type="SUPFAM" id="SSF53218">
    <property type="entry name" value="Molybdenum cofactor biosynthesis proteins"/>
    <property type="match status" value="1"/>
</dbReference>
<name>A0AB34PMZ6_CANAX</name>
<dbReference type="GO" id="GO:0047884">
    <property type="term" value="F:FAD diphosphatase activity"/>
    <property type="evidence" value="ECO:0007669"/>
    <property type="project" value="TreeGrafter"/>
</dbReference>
<sequence>MGVSRRYLYHTLSRMTQLTTTTIKNKPIRNAGCLIIGDEILNGKILDTNSYNFARFCFNNLSIPLKRTIVCGDDEQDIINSLNILLKQDKLDLIITSGGLGSTHDDITYKVISDYFQLDYQLDQEVVDRMKSIRGDYLDKLNPEQLNAFYRMATLPVSPQPSSLAQNSTTTTPATTVEKYFIDDKLWFPIVGLNEQVYILPGVPQLFTQLIKDMEPMLKPRVISSDLIRRYVVTKSGETQLAPYLTNLQEKCDKKYGKGVLKLGSYPHMNLHINTISIIGQKLTSQDLDWIVKALIENIGGDAKEITQAQEDEYSK</sequence>